<keyword evidence="5" id="KW-0808">Transferase</keyword>
<dbReference type="KEGG" id="nah:F5544_36375"/>
<accession>A0A6G9YPG5</accession>
<dbReference type="PRINTS" id="PR00344">
    <property type="entry name" value="BCTRLSENSOR"/>
</dbReference>
<dbReference type="EMBL" id="CP046172">
    <property type="protein sequence ID" value="QIS15104.1"/>
    <property type="molecule type" value="Genomic_DNA"/>
</dbReference>
<dbReference type="GO" id="GO:0005886">
    <property type="term" value="C:plasma membrane"/>
    <property type="evidence" value="ECO:0007669"/>
    <property type="project" value="UniProtKB-SubCell"/>
</dbReference>
<dbReference type="GO" id="GO:0000155">
    <property type="term" value="F:phosphorelay sensor kinase activity"/>
    <property type="evidence" value="ECO:0007669"/>
    <property type="project" value="InterPro"/>
</dbReference>
<evidence type="ECO:0000256" key="1">
    <source>
        <dbReference type="ARBA" id="ARBA00000085"/>
    </source>
</evidence>
<keyword evidence="8" id="KW-1133">Transmembrane helix</keyword>
<dbReference type="SUPFAM" id="SSF55874">
    <property type="entry name" value="ATPase domain of HSP90 chaperone/DNA topoisomerase II/histidine kinase"/>
    <property type="match status" value="1"/>
</dbReference>
<keyword evidence="6" id="KW-0418">Kinase</keyword>
<comment type="subcellular location">
    <subcellularLocation>
        <location evidence="2">Cell membrane</location>
    </subcellularLocation>
</comment>
<evidence type="ECO:0000313" key="10">
    <source>
        <dbReference type="EMBL" id="QIS15104.1"/>
    </source>
</evidence>
<evidence type="ECO:0000256" key="3">
    <source>
        <dbReference type="ARBA" id="ARBA00012438"/>
    </source>
</evidence>
<dbReference type="PANTHER" id="PTHR43711:SF1">
    <property type="entry name" value="HISTIDINE KINASE 1"/>
    <property type="match status" value="1"/>
</dbReference>
<evidence type="ECO:0000256" key="8">
    <source>
        <dbReference type="SAM" id="Phobius"/>
    </source>
</evidence>
<organism evidence="10 11">
    <name type="scientific">Nocardia arthritidis</name>
    <dbReference type="NCBI Taxonomy" id="228602"/>
    <lineage>
        <taxon>Bacteria</taxon>
        <taxon>Bacillati</taxon>
        <taxon>Actinomycetota</taxon>
        <taxon>Actinomycetes</taxon>
        <taxon>Mycobacteriales</taxon>
        <taxon>Nocardiaceae</taxon>
        <taxon>Nocardia</taxon>
    </lineage>
</organism>
<evidence type="ECO:0000256" key="6">
    <source>
        <dbReference type="ARBA" id="ARBA00022777"/>
    </source>
</evidence>
<name>A0A6G9YPG5_9NOCA</name>
<keyword evidence="8" id="KW-0812">Transmembrane</keyword>
<reference evidence="10 11" key="1">
    <citation type="journal article" date="2019" name="ACS Chem. Biol.">
        <title>Identification and Mobilization of a Cryptic Antibiotic Biosynthesis Gene Locus from a Human-Pathogenic Nocardia Isolate.</title>
        <authorList>
            <person name="Herisse M."/>
            <person name="Ishida K."/>
            <person name="Porter J.L."/>
            <person name="Howden B."/>
            <person name="Hertweck C."/>
            <person name="Stinear T.P."/>
            <person name="Pidot S.J."/>
        </authorList>
    </citation>
    <scope>NUCLEOTIDE SEQUENCE [LARGE SCALE GENOMIC DNA]</scope>
    <source>
        <strain evidence="10 11">AUSMDU00012717</strain>
    </source>
</reference>
<evidence type="ECO:0000256" key="2">
    <source>
        <dbReference type="ARBA" id="ARBA00004236"/>
    </source>
</evidence>
<dbReference type="InterPro" id="IPR005467">
    <property type="entry name" value="His_kinase_dom"/>
</dbReference>
<dbReference type="Gene3D" id="3.30.565.10">
    <property type="entry name" value="Histidine kinase-like ATPase, C-terminal domain"/>
    <property type="match status" value="1"/>
</dbReference>
<evidence type="ECO:0000313" key="11">
    <source>
        <dbReference type="Proteomes" id="UP000503540"/>
    </source>
</evidence>
<dbReference type="InterPro" id="IPR036890">
    <property type="entry name" value="HATPase_C_sf"/>
</dbReference>
<dbReference type="PROSITE" id="PS50109">
    <property type="entry name" value="HIS_KIN"/>
    <property type="match status" value="1"/>
</dbReference>
<sequence length="392" mass="41289">MLRRIRIRITTTVGASALLLAGAVAVYLAYVLADRSEMAAHGAAGERVGDIAALAKPDQAPEGLRFNAWLFDADGNYNQLGDTDVGAPVDLADRVLDDPAGGIAFREVWTVDGHYLEAARARPDGQVVAAATSLDETDSVILRQRWIVGGTAAGVVALATLAAWLLSGRMLAPLVRTQQSQRDFLADAAHELRTPIAVIRAAASQALARPREPDEYVRTLTEIRDATERAGEGVVQLLDLARLEAGQVEPVRALLRVDLLAEEIVATAAAGGAAVELTDVQRAVVDGDDVLLRQAIDNLVRNAVARAGHVWVGVQVEGREAVVTVTDDGPGFDPAVLPHVFRRFARGHGQGHGLGLALVRSIVALHGGHADAANRAEGGAVVRLRLPLSGSA</sequence>
<feature type="domain" description="Histidine kinase" evidence="9">
    <location>
        <begin position="187"/>
        <end position="390"/>
    </location>
</feature>
<proteinExistence type="predicted"/>
<evidence type="ECO:0000256" key="7">
    <source>
        <dbReference type="ARBA" id="ARBA00023012"/>
    </source>
</evidence>
<dbReference type="RefSeq" id="WP_167477413.1">
    <property type="nucleotide sequence ID" value="NZ_CP046172.1"/>
</dbReference>
<feature type="transmembrane region" description="Helical" evidence="8">
    <location>
        <begin position="146"/>
        <end position="166"/>
    </location>
</feature>
<evidence type="ECO:0000256" key="5">
    <source>
        <dbReference type="ARBA" id="ARBA00022679"/>
    </source>
</evidence>
<dbReference type="SMART" id="SM00387">
    <property type="entry name" value="HATPase_c"/>
    <property type="match status" value="1"/>
</dbReference>
<dbReference type="EC" id="2.7.13.3" evidence="3"/>
<protein>
    <recommendedName>
        <fullName evidence="3">histidine kinase</fullName>
        <ecNumber evidence="3">2.7.13.3</ecNumber>
    </recommendedName>
</protein>
<dbReference type="CDD" id="cd00082">
    <property type="entry name" value="HisKA"/>
    <property type="match status" value="1"/>
</dbReference>
<dbReference type="InterPro" id="IPR003661">
    <property type="entry name" value="HisK_dim/P_dom"/>
</dbReference>
<dbReference type="Proteomes" id="UP000503540">
    <property type="component" value="Chromosome"/>
</dbReference>
<keyword evidence="8" id="KW-0472">Membrane</keyword>
<keyword evidence="4" id="KW-0597">Phosphoprotein</keyword>
<keyword evidence="11" id="KW-1185">Reference proteome</keyword>
<dbReference type="SMART" id="SM00388">
    <property type="entry name" value="HisKA"/>
    <property type="match status" value="1"/>
</dbReference>
<dbReference type="SUPFAM" id="SSF47384">
    <property type="entry name" value="Homodimeric domain of signal transducing histidine kinase"/>
    <property type="match status" value="1"/>
</dbReference>
<dbReference type="AlphaFoldDB" id="A0A6G9YPG5"/>
<comment type="catalytic activity">
    <reaction evidence="1">
        <text>ATP + protein L-histidine = ADP + protein N-phospho-L-histidine.</text>
        <dbReference type="EC" id="2.7.13.3"/>
    </reaction>
</comment>
<evidence type="ECO:0000256" key="4">
    <source>
        <dbReference type="ARBA" id="ARBA00022553"/>
    </source>
</evidence>
<dbReference type="CDD" id="cd00075">
    <property type="entry name" value="HATPase"/>
    <property type="match status" value="1"/>
</dbReference>
<dbReference type="InterPro" id="IPR004358">
    <property type="entry name" value="Sig_transdc_His_kin-like_C"/>
</dbReference>
<dbReference type="InterPro" id="IPR036097">
    <property type="entry name" value="HisK_dim/P_sf"/>
</dbReference>
<dbReference type="InterPro" id="IPR003594">
    <property type="entry name" value="HATPase_dom"/>
</dbReference>
<evidence type="ECO:0000259" key="9">
    <source>
        <dbReference type="PROSITE" id="PS50109"/>
    </source>
</evidence>
<dbReference type="Pfam" id="PF00512">
    <property type="entry name" value="HisKA"/>
    <property type="match status" value="1"/>
</dbReference>
<dbReference type="PANTHER" id="PTHR43711">
    <property type="entry name" value="TWO-COMPONENT HISTIDINE KINASE"/>
    <property type="match status" value="1"/>
</dbReference>
<dbReference type="InterPro" id="IPR050736">
    <property type="entry name" value="Sensor_HK_Regulatory"/>
</dbReference>
<gene>
    <name evidence="10" type="ORF">F5544_36375</name>
</gene>
<dbReference type="Gene3D" id="1.10.287.130">
    <property type="match status" value="1"/>
</dbReference>
<keyword evidence="7" id="KW-0902">Two-component regulatory system</keyword>
<dbReference type="Pfam" id="PF02518">
    <property type="entry name" value="HATPase_c"/>
    <property type="match status" value="1"/>
</dbReference>